<dbReference type="PANTHER" id="PTHR42862">
    <property type="entry name" value="DELTA-1-PYRROLINE-5-CARBOXYLATE DEHYDROGENASE 1, ISOFORM A-RELATED"/>
    <property type="match status" value="1"/>
</dbReference>
<sequence length="517" mass="55284">MQQPYRPEPLTDYNGDQQVEALGSALSAVAACLGESYPLRIGGTDVWTDERIVSRQPCDPDVIIGSVSKADAALAERAIAAAHAAFPMWASVAPEERAAVLFKAAALLRQRKHIYNAWLMVEAGKTRSEADADTAEAIDFLEYYGRQMLELTRRGEEQLVHIDGELNELTYIPLGVGVVISPWNFPLAIMAGMTTAALVTGNTVVLKPASATPVIAYHFVKLLEEAGLPAGAVQYVPGSGADIGDLLVQHPLVRFVSFTGSKEVGVRMSRLVAQVAPGQHWLKRFIGELGGKDAIIVLPDADLDAAAKAIVASAFGYSGQKCSACSRAILHKDCYDEVLERCVQLANRLQVGSALDAATQVGPVINEAAYRKILKYFDIAKQEGRIAAGGGAAPGRGYLLQPTIVEGVNPEAVIMQEEVFGPLLAVCKADDAEHALKIANDTEFGLTGSIFTRDRKAIAKAKRDFHVGNLYINRKCTGAVVGAHPFGGFNMSGTDSKAGGPDYLLLFTQPKLIAELL</sequence>
<dbReference type="EC" id="1.2.1.88" evidence="2 6"/>
<evidence type="ECO:0000259" key="9">
    <source>
        <dbReference type="Pfam" id="PF00171"/>
    </source>
</evidence>
<dbReference type="SUPFAM" id="SSF53720">
    <property type="entry name" value="ALDH-like"/>
    <property type="match status" value="1"/>
</dbReference>
<dbReference type="PROSITE" id="PS00687">
    <property type="entry name" value="ALDEHYDE_DEHYDR_GLU"/>
    <property type="match status" value="1"/>
</dbReference>
<dbReference type="CDD" id="cd07124">
    <property type="entry name" value="ALDH_PutA-P5CDH-RocA"/>
    <property type="match status" value="1"/>
</dbReference>
<keyword evidence="3 8" id="KW-0560">Oxidoreductase</keyword>
<keyword evidence="4" id="KW-0520">NAD</keyword>
<evidence type="ECO:0000256" key="4">
    <source>
        <dbReference type="ARBA" id="ARBA00023027"/>
    </source>
</evidence>
<evidence type="ECO:0000256" key="6">
    <source>
        <dbReference type="NCBIfam" id="TIGR01237"/>
    </source>
</evidence>
<reference evidence="10 11" key="1">
    <citation type="submission" date="2024-09" db="EMBL/GenBank/DDBJ databases">
        <authorList>
            <person name="Sun Q."/>
            <person name="Mori K."/>
        </authorList>
    </citation>
    <scope>NUCLEOTIDE SEQUENCE [LARGE SCALE GENOMIC DNA]</scope>
    <source>
        <strain evidence="10 11">CCM 7759</strain>
    </source>
</reference>
<dbReference type="InterPro" id="IPR016162">
    <property type="entry name" value="Ald_DH_N"/>
</dbReference>
<dbReference type="InterPro" id="IPR016161">
    <property type="entry name" value="Ald_DH/histidinol_DH"/>
</dbReference>
<dbReference type="InterPro" id="IPR016160">
    <property type="entry name" value="Ald_DH_CS_CYS"/>
</dbReference>
<dbReference type="PANTHER" id="PTHR42862:SF1">
    <property type="entry name" value="DELTA-1-PYRROLINE-5-CARBOXYLATE DEHYDROGENASE 2, ISOFORM A-RELATED"/>
    <property type="match status" value="1"/>
</dbReference>
<comment type="caution">
    <text evidence="10">The sequence shown here is derived from an EMBL/GenBank/DDBJ whole genome shotgun (WGS) entry which is preliminary data.</text>
</comment>
<proteinExistence type="inferred from homology"/>
<keyword evidence="11" id="KW-1185">Reference proteome</keyword>
<dbReference type="GO" id="GO:0003842">
    <property type="term" value="F:L-glutamate gamma-semialdehyde dehydrogenase activity"/>
    <property type="evidence" value="ECO:0007669"/>
    <property type="project" value="UniProtKB-EC"/>
</dbReference>
<evidence type="ECO:0000256" key="1">
    <source>
        <dbReference type="ARBA" id="ARBA00004786"/>
    </source>
</evidence>
<evidence type="ECO:0000256" key="5">
    <source>
        <dbReference type="ARBA" id="ARBA00048142"/>
    </source>
</evidence>
<feature type="domain" description="Aldehyde dehydrogenase" evidence="9">
    <location>
        <begin position="50"/>
        <end position="512"/>
    </location>
</feature>
<dbReference type="InterPro" id="IPR029510">
    <property type="entry name" value="Ald_DH_CS_GLU"/>
</dbReference>
<evidence type="ECO:0000313" key="11">
    <source>
        <dbReference type="Proteomes" id="UP001589776"/>
    </source>
</evidence>
<dbReference type="Proteomes" id="UP001589776">
    <property type="component" value="Unassembled WGS sequence"/>
</dbReference>
<protein>
    <recommendedName>
        <fullName evidence="2 6">L-glutamate gamma-semialdehyde dehydrogenase</fullName>
        <ecNumber evidence="2 6">1.2.1.88</ecNumber>
    </recommendedName>
</protein>
<comment type="similarity">
    <text evidence="8">Belongs to the aldehyde dehydrogenase family.</text>
</comment>
<organism evidence="10 11">
    <name type="scientific">Paenibacillus chartarius</name>
    <dbReference type="NCBI Taxonomy" id="747481"/>
    <lineage>
        <taxon>Bacteria</taxon>
        <taxon>Bacillati</taxon>
        <taxon>Bacillota</taxon>
        <taxon>Bacilli</taxon>
        <taxon>Bacillales</taxon>
        <taxon>Paenibacillaceae</taxon>
        <taxon>Paenibacillus</taxon>
    </lineage>
</organism>
<evidence type="ECO:0000313" key="10">
    <source>
        <dbReference type="EMBL" id="MFC0216675.1"/>
    </source>
</evidence>
<feature type="active site" evidence="7">
    <location>
        <position position="288"/>
    </location>
</feature>
<dbReference type="NCBIfam" id="NF002852">
    <property type="entry name" value="PRK03137.1"/>
    <property type="match status" value="1"/>
</dbReference>
<dbReference type="Pfam" id="PF00171">
    <property type="entry name" value="Aldedh"/>
    <property type="match status" value="1"/>
</dbReference>
<dbReference type="InterPro" id="IPR050485">
    <property type="entry name" value="Proline_metab_enzyme"/>
</dbReference>
<name>A0ABV6DVI5_9BACL</name>
<dbReference type="PROSITE" id="PS51257">
    <property type="entry name" value="PROKAR_LIPOPROTEIN"/>
    <property type="match status" value="1"/>
</dbReference>
<evidence type="ECO:0000256" key="7">
    <source>
        <dbReference type="PROSITE-ProRule" id="PRU10007"/>
    </source>
</evidence>
<dbReference type="InterPro" id="IPR016163">
    <property type="entry name" value="Ald_DH_C"/>
</dbReference>
<dbReference type="InterPro" id="IPR015590">
    <property type="entry name" value="Aldehyde_DH_dom"/>
</dbReference>
<dbReference type="EMBL" id="JBHLWN010000124">
    <property type="protein sequence ID" value="MFC0216675.1"/>
    <property type="molecule type" value="Genomic_DNA"/>
</dbReference>
<dbReference type="InterPro" id="IPR005932">
    <property type="entry name" value="RocA"/>
</dbReference>
<dbReference type="PROSITE" id="PS00070">
    <property type="entry name" value="ALDEHYDE_DEHYDR_CYS"/>
    <property type="match status" value="1"/>
</dbReference>
<accession>A0ABV6DVI5</accession>
<dbReference type="Gene3D" id="3.40.605.10">
    <property type="entry name" value="Aldehyde Dehydrogenase, Chain A, domain 1"/>
    <property type="match status" value="1"/>
</dbReference>
<dbReference type="NCBIfam" id="TIGR01237">
    <property type="entry name" value="D1pyr5carbox2"/>
    <property type="match status" value="1"/>
</dbReference>
<comment type="catalytic activity">
    <reaction evidence="5">
        <text>L-glutamate 5-semialdehyde + NAD(+) + H2O = L-glutamate + NADH + 2 H(+)</text>
        <dbReference type="Rhea" id="RHEA:30235"/>
        <dbReference type="ChEBI" id="CHEBI:15377"/>
        <dbReference type="ChEBI" id="CHEBI:15378"/>
        <dbReference type="ChEBI" id="CHEBI:29985"/>
        <dbReference type="ChEBI" id="CHEBI:57540"/>
        <dbReference type="ChEBI" id="CHEBI:57945"/>
        <dbReference type="ChEBI" id="CHEBI:58066"/>
        <dbReference type="EC" id="1.2.1.88"/>
    </reaction>
</comment>
<gene>
    <name evidence="10" type="primary">pruA</name>
    <name evidence="10" type="ORF">ACFFK0_30200</name>
</gene>
<dbReference type="RefSeq" id="WP_377475088.1">
    <property type="nucleotide sequence ID" value="NZ_JBHLWN010000124.1"/>
</dbReference>
<evidence type="ECO:0000256" key="2">
    <source>
        <dbReference type="ARBA" id="ARBA00012884"/>
    </source>
</evidence>
<evidence type="ECO:0000256" key="3">
    <source>
        <dbReference type="ARBA" id="ARBA00023002"/>
    </source>
</evidence>
<evidence type="ECO:0000256" key="8">
    <source>
        <dbReference type="RuleBase" id="RU003345"/>
    </source>
</evidence>
<comment type="pathway">
    <text evidence="1">Amino-acid degradation; L-proline degradation into L-glutamate; L-glutamate from L-proline: step 2/2.</text>
</comment>
<dbReference type="Gene3D" id="3.40.309.10">
    <property type="entry name" value="Aldehyde Dehydrogenase, Chain A, domain 2"/>
    <property type="match status" value="1"/>
</dbReference>